<dbReference type="EMBL" id="JAXIOK010000023">
    <property type="protein sequence ID" value="KAK4742713.1"/>
    <property type="molecule type" value="Genomic_DNA"/>
</dbReference>
<dbReference type="AlphaFoldDB" id="A0AAN7GML7"/>
<evidence type="ECO:0000313" key="1">
    <source>
        <dbReference type="EMBL" id="KAK4742713.1"/>
    </source>
</evidence>
<comment type="caution">
    <text evidence="1">The sequence shown here is derived from an EMBL/GenBank/DDBJ whole genome shotgun (WGS) entry which is preliminary data.</text>
</comment>
<evidence type="ECO:0000313" key="2">
    <source>
        <dbReference type="Proteomes" id="UP001345219"/>
    </source>
</evidence>
<name>A0AAN7GML7_9MYRT</name>
<reference evidence="1 2" key="1">
    <citation type="journal article" date="2023" name="Hortic Res">
        <title>Pangenome of water caltrop reveals structural variations and asymmetric subgenome divergence after allopolyploidization.</title>
        <authorList>
            <person name="Zhang X."/>
            <person name="Chen Y."/>
            <person name="Wang L."/>
            <person name="Yuan Y."/>
            <person name="Fang M."/>
            <person name="Shi L."/>
            <person name="Lu R."/>
            <person name="Comes H.P."/>
            <person name="Ma Y."/>
            <person name="Chen Y."/>
            <person name="Huang G."/>
            <person name="Zhou Y."/>
            <person name="Zheng Z."/>
            <person name="Qiu Y."/>
        </authorList>
    </citation>
    <scope>NUCLEOTIDE SEQUENCE [LARGE SCALE GENOMIC DNA]</scope>
    <source>
        <tissue evidence="1">Roots</tissue>
    </source>
</reference>
<gene>
    <name evidence="1" type="ORF">SAY87_000714</name>
</gene>
<keyword evidence="2" id="KW-1185">Reference proteome</keyword>
<proteinExistence type="predicted"/>
<organism evidence="1 2">
    <name type="scientific">Trapa incisa</name>
    <dbReference type="NCBI Taxonomy" id="236973"/>
    <lineage>
        <taxon>Eukaryota</taxon>
        <taxon>Viridiplantae</taxon>
        <taxon>Streptophyta</taxon>
        <taxon>Embryophyta</taxon>
        <taxon>Tracheophyta</taxon>
        <taxon>Spermatophyta</taxon>
        <taxon>Magnoliopsida</taxon>
        <taxon>eudicotyledons</taxon>
        <taxon>Gunneridae</taxon>
        <taxon>Pentapetalae</taxon>
        <taxon>rosids</taxon>
        <taxon>malvids</taxon>
        <taxon>Myrtales</taxon>
        <taxon>Lythraceae</taxon>
        <taxon>Trapa</taxon>
    </lineage>
</organism>
<dbReference type="Proteomes" id="UP001345219">
    <property type="component" value="Chromosome 1"/>
</dbReference>
<protein>
    <submittedName>
        <fullName evidence="1">Uncharacterized protein</fullName>
    </submittedName>
</protein>
<accession>A0AAN7GML7</accession>
<sequence>MDGCHIVHRDCHHPSNGRGYLFEVTIWLSDWRSSSHSYTSRESSNLTVATVHFGYSNEGVCYDMPLSHGAATGAVIGMRTVPALQWYQRLFAWSQCSNDNETCKHRQWMYTTNQNNLFNQTV</sequence>